<name>A0A0F9TTI4_9ZZZZ</name>
<protein>
    <recommendedName>
        <fullName evidence="6">TrbL/VirB6 plasmid conjugal transfer protein</fullName>
    </recommendedName>
</protein>
<feature type="transmembrane region" description="Helical" evidence="4">
    <location>
        <begin position="228"/>
        <end position="247"/>
    </location>
</feature>
<feature type="transmembrane region" description="Helical" evidence="4">
    <location>
        <begin position="99"/>
        <end position="121"/>
    </location>
</feature>
<dbReference type="InterPro" id="IPR007688">
    <property type="entry name" value="Conjugal_tfr_TrbL/VirB6"/>
</dbReference>
<dbReference type="EMBL" id="LAZR01000172">
    <property type="protein sequence ID" value="KKN84325.1"/>
    <property type="molecule type" value="Genomic_DNA"/>
</dbReference>
<feature type="transmembrane region" description="Helical" evidence="4">
    <location>
        <begin position="259"/>
        <end position="281"/>
    </location>
</feature>
<keyword evidence="1 4" id="KW-0812">Transmembrane</keyword>
<feature type="transmembrane region" description="Helical" evidence="4">
    <location>
        <begin position="202"/>
        <end position="222"/>
    </location>
</feature>
<dbReference type="AlphaFoldDB" id="A0A0F9TTI4"/>
<evidence type="ECO:0000256" key="2">
    <source>
        <dbReference type="ARBA" id="ARBA00022989"/>
    </source>
</evidence>
<evidence type="ECO:0000313" key="5">
    <source>
        <dbReference type="EMBL" id="KKN84325.1"/>
    </source>
</evidence>
<feature type="transmembrane region" description="Helical" evidence="4">
    <location>
        <begin position="317"/>
        <end position="338"/>
    </location>
</feature>
<keyword evidence="2 4" id="KW-1133">Transmembrane helix</keyword>
<gene>
    <name evidence="5" type="ORF">LCGC14_0289870</name>
</gene>
<proteinExistence type="predicted"/>
<evidence type="ECO:0000256" key="3">
    <source>
        <dbReference type="ARBA" id="ARBA00023136"/>
    </source>
</evidence>
<feature type="transmembrane region" description="Helical" evidence="4">
    <location>
        <begin position="176"/>
        <end position="195"/>
    </location>
</feature>
<keyword evidence="3 4" id="KW-0472">Membrane</keyword>
<dbReference type="GO" id="GO:0030255">
    <property type="term" value="P:protein secretion by the type IV secretion system"/>
    <property type="evidence" value="ECO:0007669"/>
    <property type="project" value="InterPro"/>
</dbReference>
<sequence length="363" mass="39367">MILALLLIVAATACLVSFKLGQSGISAPYVLSPRPKNGGAGHRKLGFSIAFLLVVLSPIAFMSPAEAALSDTMRDIFDGALTDFVIGIMNDTGNPIYTWSWMMFLALSVLLIFIEVVKFIFDGFDAASHLEAVIYFFITLGLMGTYDAFTSAIWGVGVGLSNGYQEYLVGNSDNFFLAQWLIKALGAVVLAELSFWDSFKLIQYLIAWSVVCFLLEIVFWLASMWAEFGYALAKVIGMIFIPFLLLPATRALFDGWFKFLCGFVVLLIMLKATMVVAAISIKAVLESLGVRFAGDYGDPTVVVNIAKENLYMLSDCAAILVIAVLFVLSSFVFASMIASGVGNLSGGLGSVTKLASRRILKGR</sequence>
<feature type="transmembrane region" description="Helical" evidence="4">
    <location>
        <begin position="133"/>
        <end position="156"/>
    </location>
</feature>
<evidence type="ECO:0000256" key="1">
    <source>
        <dbReference type="ARBA" id="ARBA00022692"/>
    </source>
</evidence>
<feature type="transmembrane region" description="Helical" evidence="4">
    <location>
        <begin position="45"/>
        <end position="64"/>
    </location>
</feature>
<evidence type="ECO:0008006" key="6">
    <source>
        <dbReference type="Google" id="ProtNLM"/>
    </source>
</evidence>
<reference evidence="5" key="1">
    <citation type="journal article" date="2015" name="Nature">
        <title>Complex archaea that bridge the gap between prokaryotes and eukaryotes.</title>
        <authorList>
            <person name="Spang A."/>
            <person name="Saw J.H."/>
            <person name="Jorgensen S.L."/>
            <person name="Zaremba-Niedzwiedzka K."/>
            <person name="Martijn J."/>
            <person name="Lind A.E."/>
            <person name="van Eijk R."/>
            <person name="Schleper C."/>
            <person name="Guy L."/>
            <person name="Ettema T.J."/>
        </authorList>
    </citation>
    <scope>NUCLEOTIDE SEQUENCE</scope>
</reference>
<accession>A0A0F9TTI4</accession>
<comment type="caution">
    <text evidence="5">The sequence shown here is derived from an EMBL/GenBank/DDBJ whole genome shotgun (WGS) entry which is preliminary data.</text>
</comment>
<organism evidence="5">
    <name type="scientific">marine sediment metagenome</name>
    <dbReference type="NCBI Taxonomy" id="412755"/>
    <lineage>
        <taxon>unclassified sequences</taxon>
        <taxon>metagenomes</taxon>
        <taxon>ecological metagenomes</taxon>
    </lineage>
</organism>
<dbReference type="Pfam" id="PF04610">
    <property type="entry name" value="TrbL"/>
    <property type="match status" value="1"/>
</dbReference>
<evidence type="ECO:0000256" key="4">
    <source>
        <dbReference type="SAM" id="Phobius"/>
    </source>
</evidence>